<dbReference type="KEGG" id="pcor:KS4_37090"/>
<feature type="transmembrane region" description="Helical" evidence="1">
    <location>
        <begin position="99"/>
        <end position="120"/>
    </location>
</feature>
<dbReference type="AlphaFoldDB" id="A0A517YZE9"/>
<keyword evidence="1" id="KW-0812">Transmembrane</keyword>
<reference evidence="2 3" key="1">
    <citation type="submission" date="2019-02" db="EMBL/GenBank/DDBJ databases">
        <title>Deep-cultivation of Planctomycetes and their phenomic and genomic characterization uncovers novel biology.</title>
        <authorList>
            <person name="Wiegand S."/>
            <person name="Jogler M."/>
            <person name="Boedeker C."/>
            <person name="Pinto D."/>
            <person name="Vollmers J."/>
            <person name="Rivas-Marin E."/>
            <person name="Kohn T."/>
            <person name="Peeters S.H."/>
            <person name="Heuer A."/>
            <person name="Rast P."/>
            <person name="Oberbeckmann S."/>
            <person name="Bunk B."/>
            <person name="Jeske O."/>
            <person name="Meyerdierks A."/>
            <person name="Storesund J.E."/>
            <person name="Kallscheuer N."/>
            <person name="Luecker S."/>
            <person name="Lage O.M."/>
            <person name="Pohl T."/>
            <person name="Merkel B.J."/>
            <person name="Hornburger P."/>
            <person name="Mueller R.-W."/>
            <person name="Bruemmer F."/>
            <person name="Labrenz M."/>
            <person name="Spormann A.M."/>
            <person name="Op den Camp H."/>
            <person name="Overmann J."/>
            <person name="Amann R."/>
            <person name="Jetten M.S.M."/>
            <person name="Mascher T."/>
            <person name="Medema M.H."/>
            <person name="Devos D.P."/>
            <person name="Kaster A.-K."/>
            <person name="Ovreas L."/>
            <person name="Rohde M."/>
            <person name="Galperin M.Y."/>
            <person name="Jogler C."/>
        </authorList>
    </citation>
    <scope>NUCLEOTIDE SEQUENCE [LARGE SCALE GENOMIC DNA]</scope>
    <source>
        <strain evidence="2 3">KS4</strain>
    </source>
</reference>
<dbReference type="RefSeq" id="WP_145081270.1">
    <property type="nucleotide sequence ID" value="NZ_CP036425.1"/>
</dbReference>
<name>A0A517YZE9_9BACT</name>
<evidence type="ECO:0000256" key="1">
    <source>
        <dbReference type="SAM" id="Phobius"/>
    </source>
</evidence>
<sequence>MILECEDQVVSEQAIEAEVIEALAGMNEKKCDYVILSKNEESFMQAAGTTIEYREGEQQYHCEESIVDIQRAFIFYLNEDDAYLKMFDWQPIETSESKASIIAIMLFIIATTAYAIYATLIA</sequence>
<evidence type="ECO:0000313" key="3">
    <source>
        <dbReference type="Proteomes" id="UP000317369"/>
    </source>
</evidence>
<keyword evidence="1" id="KW-0472">Membrane</keyword>
<keyword evidence="1" id="KW-1133">Transmembrane helix</keyword>
<dbReference type="EMBL" id="CP036425">
    <property type="protein sequence ID" value="QDU35626.1"/>
    <property type="molecule type" value="Genomic_DNA"/>
</dbReference>
<dbReference type="Proteomes" id="UP000317369">
    <property type="component" value="Chromosome"/>
</dbReference>
<gene>
    <name evidence="2" type="ORF">KS4_37090</name>
</gene>
<organism evidence="2 3">
    <name type="scientific">Poriferisphaera corsica</name>
    <dbReference type="NCBI Taxonomy" id="2528020"/>
    <lineage>
        <taxon>Bacteria</taxon>
        <taxon>Pseudomonadati</taxon>
        <taxon>Planctomycetota</taxon>
        <taxon>Phycisphaerae</taxon>
        <taxon>Phycisphaerales</taxon>
        <taxon>Phycisphaeraceae</taxon>
        <taxon>Poriferisphaera</taxon>
    </lineage>
</organism>
<protein>
    <submittedName>
        <fullName evidence="2">Uncharacterized protein</fullName>
    </submittedName>
</protein>
<keyword evidence="3" id="KW-1185">Reference proteome</keyword>
<accession>A0A517YZE9</accession>
<evidence type="ECO:0000313" key="2">
    <source>
        <dbReference type="EMBL" id="QDU35626.1"/>
    </source>
</evidence>
<proteinExistence type="predicted"/>